<feature type="domain" description="IPT/TIG" evidence="3">
    <location>
        <begin position="2528"/>
        <end position="2615"/>
    </location>
</feature>
<dbReference type="Pfam" id="PF18962">
    <property type="entry name" value="Por_Secre_tail"/>
    <property type="match status" value="1"/>
</dbReference>
<protein>
    <submittedName>
        <fullName evidence="4">IPT/TIG domain-containing protein</fullName>
    </submittedName>
</protein>
<dbReference type="Pfam" id="PF13517">
    <property type="entry name" value="FG-GAP_3"/>
    <property type="match status" value="5"/>
</dbReference>
<dbReference type="InterPro" id="IPR032812">
    <property type="entry name" value="SbsA_Ig"/>
</dbReference>
<feature type="domain" description="IPT/TIG" evidence="3">
    <location>
        <begin position="2354"/>
        <end position="2441"/>
    </location>
</feature>
<feature type="domain" description="IPT/TIG" evidence="3">
    <location>
        <begin position="2618"/>
        <end position="2697"/>
    </location>
</feature>
<evidence type="ECO:0000259" key="3">
    <source>
        <dbReference type="SMART" id="SM00429"/>
    </source>
</evidence>
<dbReference type="InterPro" id="IPR026444">
    <property type="entry name" value="Secre_tail"/>
</dbReference>
<dbReference type="SUPFAM" id="SSF50965">
    <property type="entry name" value="Galactose oxidase, central domain"/>
    <property type="match status" value="1"/>
</dbReference>
<feature type="chain" id="PRO_5045300488" evidence="2">
    <location>
        <begin position="26"/>
        <end position="3315"/>
    </location>
</feature>
<dbReference type="Pfam" id="PF01833">
    <property type="entry name" value="TIG"/>
    <property type="match status" value="21"/>
</dbReference>
<feature type="domain" description="IPT/TIG" evidence="3">
    <location>
        <begin position="1648"/>
        <end position="1735"/>
    </location>
</feature>
<dbReference type="InterPro" id="IPR002909">
    <property type="entry name" value="IPT_dom"/>
</dbReference>
<dbReference type="InterPro" id="IPR013431">
    <property type="entry name" value="Delta_60_rpt"/>
</dbReference>
<feature type="domain" description="IPT/TIG" evidence="3">
    <location>
        <begin position="1392"/>
        <end position="1471"/>
    </location>
</feature>
<dbReference type="Gene3D" id="2.60.40.10">
    <property type="entry name" value="Immunoglobulins"/>
    <property type="match status" value="22"/>
</dbReference>
<comment type="caution">
    <text evidence="4">The sequence shown here is derived from an EMBL/GenBank/DDBJ whole genome shotgun (WGS) entry which is preliminary data.</text>
</comment>
<reference evidence="5" key="1">
    <citation type="journal article" date="2019" name="Int. J. Syst. Evol. Microbiol.">
        <title>The Global Catalogue of Microorganisms (GCM) 10K type strain sequencing project: providing services to taxonomists for standard genome sequencing and annotation.</title>
        <authorList>
            <consortium name="The Broad Institute Genomics Platform"/>
            <consortium name="The Broad Institute Genome Sequencing Center for Infectious Disease"/>
            <person name="Wu L."/>
            <person name="Ma J."/>
        </authorList>
    </citation>
    <scope>NUCLEOTIDE SEQUENCE [LARGE SCALE GENOMIC DNA]</scope>
    <source>
        <strain evidence="5">CGMCC 1.15795</strain>
    </source>
</reference>
<dbReference type="InterPro" id="IPR013783">
    <property type="entry name" value="Ig-like_fold"/>
</dbReference>
<dbReference type="InterPro" id="IPR014756">
    <property type="entry name" value="Ig_E-set"/>
</dbReference>
<dbReference type="CDD" id="cd00102">
    <property type="entry name" value="IPT"/>
    <property type="match status" value="4"/>
</dbReference>
<name>A0ABW4QVZ9_9BACT</name>
<feature type="domain" description="IPT/TIG" evidence="3">
    <location>
        <begin position="389"/>
        <end position="468"/>
    </location>
</feature>
<feature type="domain" description="IPT/TIG" evidence="3">
    <location>
        <begin position="2444"/>
        <end position="2523"/>
    </location>
</feature>
<dbReference type="Gene3D" id="2.130.10.130">
    <property type="entry name" value="Integrin alpha, N-terminal"/>
    <property type="match status" value="2"/>
</dbReference>
<dbReference type="PANTHER" id="PTHR46580:SF2">
    <property type="entry name" value="MAM DOMAIN-CONTAINING PROTEIN"/>
    <property type="match status" value="1"/>
</dbReference>
<evidence type="ECO:0000313" key="4">
    <source>
        <dbReference type="EMBL" id="MFD1873758.1"/>
    </source>
</evidence>
<evidence type="ECO:0000256" key="1">
    <source>
        <dbReference type="ARBA" id="ARBA00022729"/>
    </source>
</evidence>
<dbReference type="InterPro" id="IPR011043">
    <property type="entry name" value="Gal_Oxase/kelch_b-propeller"/>
</dbReference>
<dbReference type="RefSeq" id="WP_382314929.1">
    <property type="nucleotide sequence ID" value="NZ_JBHUFD010000005.1"/>
</dbReference>
<dbReference type="SUPFAM" id="SSF69318">
    <property type="entry name" value="Integrin alpha N-terminal domain"/>
    <property type="match status" value="3"/>
</dbReference>
<organism evidence="4 5">
    <name type="scientific">Hymenobacter bucti</name>
    <dbReference type="NCBI Taxonomy" id="1844114"/>
    <lineage>
        <taxon>Bacteria</taxon>
        <taxon>Pseudomonadati</taxon>
        <taxon>Bacteroidota</taxon>
        <taxon>Cytophagia</taxon>
        <taxon>Cytophagales</taxon>
        <taxon>Hymenobacteraceae</taxon>
        <taxon>Hymenobacter</taxon>
    </lineage>
</organism>
<feature type="domain" description="IPT/TIG" evidence="3">
    <location>
        <begin position="2970"/>
        <end position="3049"/>
    </location>
</feature>
<evidence type="ECO:0000313" key="5">
    <source>
        <dbReference type="Proteomes" id="UP001597197"/>
    </source>
</evidence>
<feature type="domain" description="IPT/TIG" evidence="3">
    <location>
        <begin position="2006"/>
        <end position="2093"/>
    </location>
</feature>
<feature type="domain" description="IPT/TIG" evidence="3">
    <location>
        <begin position="1564"/>
        <end position="1643"/>
    </location>
</feature>
<dbReference type="InterPro" id="IPR028994">
    <property type="entry name" value="Integrin_alpha_N"/>
</dbReference>
<feature type="domain" description="IPT/TIG" evidence="3">
    <location>
        <begin position="2270"/>
        <end position="2349"/>
    </location>
</feature>
<dbReference type="SUPFAM" id="SSF81296">
    <property type="entry name" value="E set domains"/>
    <property type="match status" value="22"/>
</dbReference>
<dbReference type="NCBIfam" id="TIGR02608">
    <property type="entry name" value="delta_60_rpt"/>
    <property type="match status" value="7"/>
</dbReference>
<dbReference type="SUPFAM" id="SSF63829">
    <property type="entry name" value="Calcium-dependent phosphotriesterase"/>
    <property type="match status" value="1"/>
</dbReference>
<dbReference type="Pfam" id="PF13205">
    <property type="entry name" value="Big_5"/>
    <property type="match status" value="1"/>
</dbReference>
<feature type="domain" description="IPT/TIG" evidence="3">
    <location>
        <begin position="1831"/>
        <end position="1919"/>
    </location>
</feature>
<gene>
    <name evidence="4" type="ORF">ACFSDX_15020</name>
</gene>
<keyword evidence="5" id="KW-1185">Reference proteome</keyword>
<feature type="domain" description="IPT/TIG" evidence="3">
    <location>
        <begin position="1474"/>
        <end position="1561"/>
    </location>
</feature>
<accession>A0ABW4QVZ9</accession>
<evidence type="ECO:0000256" key="2">
    <source>
        <dbReference type="SAM" id="SignalP"/>
    </source>
</evidence>
<feature type="domain" description="IPT/TIG" evidence="3">
    <location>
        <begin position="1922"/>
        <end position="2001"/>
    </location>
</feature>
<keyword evidence="1 2" id="KW-0732">Signal</keyword>
<dbReference type="PANTHER" id="PTHR46580">
    <property type="entry name" value="SENSOR KINASE-RELATED"/>
    <property type="match status" value="1"/>
</dbReference>
<dbReference type="SMART" id="SM00429">
    <property type="entry name" value="IPT"/>
    <property type="match status" value="19"/>
</dbReference>
<dbReference type="InterPro" id="IPR013517">
    <property type="entry name" value="FG-GAP"/>
</dbReference>
<dbReference type="EMBL" id="JBHUFD010000005">
    <property type="protein sequence ID" value="MFD1873758.1"/>
    <property type="molecule type" value="Genomic_DNA"/>
</dbReference>
<dbReference type="Proteomes" id="UP001597197">
    <property type="component" value="Unassembled WGS sequence"/>
</dbReference>
<dbReference type="NCBIfam" id="TIGR04183">
    <property type="entry name" value="Por_Secre_tail"/>
    <property type="match status" value="1"/>
</dbReference>
<feature type="domain" description="IPT/TIG" evidence="3">
    <location>
        <begin position="3146"/>
        <end position="3227"/>
    </location>
</feature>
<proteinExistence type="predicted"/>
<sequence length="3315" mass="324451">MTLRLRFLTHSLLFALTTFALPAAAQVTFSTPTTYASGGQGTSNVLARDLNGDGKPDLVVVNPTTNNLGVLLNSGTGVFPATATTYASGARVGGTAGLAVGDINNDGWPDLVTANGYDNTVGVLLNSGTGTFAAPATTYPTGASSRPVNVALGDVNSDGRLDIVTANLFNYTVGVLLGQSTGGFAAPVTYSNLGYESGSVTVGDINRDGKLDILMGSLYTNVILGYHNDGRGGFAAAPVFYLRGPSGGVNDIDLVDVNNDGFSDIIGAIGGLLNIIQGTATGVGVGYSYDSGRTSIAKAAAEGDVNLDGRLDVVAANASNNTAAVFLNAGNADILAGSSALFSTGATSGPTDVAIADVNGDTKPDIITANATSGTIGILLNISILTTATPVVAGVSPSSGVPGTVVTITGTNLAGTTGVTFNGVPTTSLTVTSSNSVTAYVPVGATTGAVQVVSPTSAVTSPTTFTVTSIRPDVAVSATPAGPLSGCSSPTLTAAATLKPFLPPGTGLNGTAFATVVQPDGKILVAGYFDRFNGVTRGGVLRLNADGTLDATFAPTGTGLNYDVRTMALQADGKVLVGGYFTNYNGTAVAYLARLNADGTLDTTFRQSGTGFDGFVQEITVQPNGKILVGGNFTNYNSNLRVALARLNADGTLDTGFVLPGSGIVGTVSAIIVQPDSKLLIGGYLQTVNNVARGSIIRLNADGSLDATFTSTNGVVNSTVLAMVRQPDGKIVAGGGFTSASGAPITLGRLAANGTLDRTFAMTGFGFSNSINTLALQPDGRVVVGGIFTSYNGIVRNRLARINADGTLDTSFAPTGAGPGTGAEEVALQPDGKVVVVGSWTNFNGVAHPRIVRVTSDGTLDETPTPAAGATYVWSPGSSTGATVVAATTGGTYQATATVAGYSFSSNAVTVTACTTVPLAITAVSPGANTRGVGRLSPVQITFNQTLASSSAAALKVYSAQRGGLRTTASPVVVAGSTLTYTPAATLPFWPGETVRSTITTAAAGTAGNTLARPRVLQFTAAVGGTGTGNFSSTYNVTVQTASGGATNPTLGDVDNDGDLDLLTTSGLGTGTVNVRLNNGSGTFSGSQNVVVGSFPTEVALADVDGDGNLDLLAVNSITRVGSVSVRLNNGNGVFRGTQDVAVGSGPHGFAVGDLDGDGDIDFAVVNEFNNSVSISLNDGAGTFGLASSLATIGSPQTIITGDIDGDGDLDLIVSGIEGTTLNVLLNGGSATFSNGPNIAVGTYPYRLALGDVDSDGDLDLLAANNNLGKASTVSVRLNNGTGTFSSATDVAVGVGARDLKLGDVDADGDLDLVVANYGDALGIAGTTVSVRLNNGTGRFSAPATNPELTVNSGPFNVQLGDVDNDGDLDLLASNSSAIVNVRLNGITPPPVPTITSFSPASGIVGTLVTVTGTGLTGASAVTLNGVAVPAYSVVNATTLTFSVPAGSSSGAITITTPGGTASSATPFAVLNPVPVLSSISPNRVLVNSGSFTLTVNGTGFVPGSVINFLRGPVATTFVSSTQLTASIPSTELTGLAVFNVTVTSPTPGGGASEGQRFEIYLPAPTIADFTPTSGPVGTTVTVTGTNFQLVNYVGLAAQANATFTIIDASTLTFVVPAGAVSGPVSVRTASGTATSAATFTVIVPNAVPVITSLSPSLVEAGSGGFNLVIEGSGFLNSSVVRFNGLVLATTYTSATQLTAQVPASAVASAGSFGVTVTSPAPGGGTSAAATFTVTTPVPAPPTPTPIPVPTLMALTPASGLVGTTVTVTGTNLTGATAVLLNGGPVGSFTVVDAATLTFVVPVGATSGLVAVTTPGGTATSPGSFTVVLPTPTITNLTPNAVVAGSSDFSLVVNGTGFLPNSVVTFNATALATTYGSATQLTAQVPAAAVATVGTYGVTVANPSAAQGGTSASVPFQVITPAPALVSFTPSSGLVGTTVTVMGTNLAAATAVTLNGASVSNFTVINATTLTFVVPASATSGLVTVTTPGGTTTSATPFTVVQPNPLPTLASLSPSSVVAGSPAFILTVTGTGFSSGSVATLDGAALATTYQSATQLTAAVPASAVAMAGSYGIAVTSPTPGGGTTAELALTVTIPAPVITSFTPASGLVGTTVTMLGANFNGATALALNGVAVPSFTVVSAAALSFVVPAGSSSGLISLTTPGGTATSSTSFTVIAPNPIPSISSLTPASAVAGSRAITLTINGRDFLTDSEVSFAGTPLATTYSSPLQLTALLPATALVRAGSYDVLVTNPLPGGGTSAPVAFTVTTPAPTLVSFSPASGLVGTLVTVTGTNLADVTTVTLNGLSVGSFTVVDATSLTFVVPAGATSGLLTITTPGGTATSSSSFTVLLPNPLPTLASLSPSSVVAGSPAFTLTLTGTNFVSSSVVQLAGANLPTYYQSATQLTAEVPASAVAVAGSYGIAVANPGPGGGATAELPLVVTVPVPTITSFTPASGLVGTTVTVLGTHLNAATALMLNGLLVSDVTVASATTLSFVVPAGASSGLISVVTPGGMATSATAFTVILPNPTPTITSLTPATAVAGSGSLTLTLTGSGFLGGSVVSFAGTSLSTAYVSATQLTATLPAGALGTAGTYEVLVTNPAPGGGISAPAPFTVTTPAPTLVSFTPGSGLVGTSITLTGTNLLGTTAVSLNGVSVGSFTVANATTLTFTVPVGATSGAITVTTPGGTAISAAAFTVLLPTPTIANLTPGSVVAGSAAFALTVTGTGFVNGSVVSFGNTVLSTTYGAPTQLTAQVPASLVATAGPVSVVVENPSPAQGGASAAVTFTITAPAPAIPAPTLLSFTPASGLVGTAVTVTGTNLTGTSTVTLNGSSVSSFTVVDDATLTFVVPATATSGLLGVTTLGGTATSAGSFTVLLPNPAPLISNLSPSSAAAGSGAVALTVTGTGYVSSSAIQFNGVPLPTTFLSATQLTATIPATALATAGTYAVTVANPVPGGGSSPSADFTVTTPAPTLVSFSPASGPVGTLVTVTGTNLLGATTVTLNGASVGSYSITNATSLTLTVPAGATSGPIAMTTLGGTATSLAVFTVIVPNPAPALSSLSPSTIEAGSNDFTLALTGTGFSTGSVVLFNGAALATTYVSATQLTAQVLASAVATAGSYDVIVRNPAPGGGSSAALPFGVTAPVPTPTISSFTPTSGGTGTLVTVTGTNLLGATQVRIGSVLIPTFTVVSATSLTLVVPASSGVVSGYLTITTPGGTATSATVFSVVLATTTSQAQAQAQLQVYPNPFHSNLTIVVPGTGPIKIMLRDVTGRVVLPLTPLPTSKQLDLPSDLPAGVYLLEVRKGDATTVRRLVKQ</sequence>
<dbReference type="Pfam" id="PF17164">
    <property type="entry name" value="DUF5122"/>
    <property type="match status" value="7"/>
</dbReference>
<feature type="domain" description="IPT/TIG" evidence="3">
    <location>
        <begin position="1749"/>
        <end position="1828"/>
    </location>
</feature>
<dbReference type="Gene3D" id="2.80.10.50">
    <property type="match status" value="4"/>
</dbReference>
<feature type="domain" description="IPT/TIG" evidence="3">
    <location>
        <begin position="2796"/>
        <end position="2875"/>
    </location>
</feature>
<feature type="signal peptide" evidence="2">
    <location>
        <begin position="1"/>
        <end position="25"/>
    </location>
</feature>
<feature type="domain" description="IPT/TIG" evidence="3">
    <location>
        <begin position="2096"/>
        <end position="2175"/>
    </location>
</feature>
<dbReference type="Gene3D" id="2.30.30.100">
    <property type="match status" value="4"/>
</dbReference>
<feature type="domain" description="IPT/TIG" evidence="3">
    <location>
        <begin position="2880"/>
        <end position="2967"/>
    </location>
</feature>